<keyword evidence="7" id="KW-0175">Coiled coil</keyword>
<dbReference type="GO" id="GO:0003677">
    <property type="term" value="F:DNA binding"/>
    <property type="evidence" value="ECO:0007669"/>
    <property type="project" value="InterPro"/>
</dbReference>
<protein>
    <submittedName>
        <fullName evidence="9">Disease resistance protein</fullName>
    </submittedName>
</protein>
<accession>A0AAD7VMV9</accession>
<dbReference type="InterPro" id="IPR003591">
    <property type="entry name" value="Leu-rich_rpt_typical-subtyp"/>
</dbReference>
<dbReference type="InterPro" id="IPR001611">
    <property type="entry name" value="Leu-rich_rpt"/>
</dbReference>
<proteinExistence type="predicted"/>
<dbReference type="GO" id="GO:0005886">
    <property type="term" value="C:plasma membrane"/>
    <property type="evidence" value="ECO:0007669"/>
    <property type="project" value="TreeGrafter"/>
</dbReference>
<sequence>MGRKKDDFWQHIEIVNDKLKCNFCGHEFSGGASRIKSHLSGIKGNGVDPWLKVPQYVQAAASLAVNSYKKAKNIVGSSSNILEGCANSVSAVGLSSQGMQNLDEHEIFSYGSLDETMKILKEKLTDLTHREAEVKREIKELESLPCKKRNSEVESWLRDVQQRKRQVVDIENDTKKFTQEVAKLAERKVPERLTLDDVVQSGEEDPFLPTQVIRFIRGYEKCAKEKNNVLQECFLYCVLYPQNQLMTREELIRNFVDGGLLDGTMSLEEQFEESGNILNELESCGMLEGGRVSGKKDGQDNLVGMHELSRAMAMRIIKGHCRFFVRANMHLKRIPPELQHSQRVEILEMISLIHNKIEEISLTTSPRFPKLSTLLLRNNPVTRIADSFFLDMPALRVLDLSSTSIGSLPITVSHLKTLTALLLEGYTRLKFVPSLAKLHALIRLDLSCTKIAKLPLGLGMLVNNLRWLNLRGVCELKMIFHPMAVISRLVNLRYLELDFYSEGAVKVKANDLKGFKMLESFAGRFYDLHHYNDFIRTNQVVGNCGFRNYILQLGLSYKRIHWQDFCWRIVKL</sequence>
<dbReference type="Pfam" id="PF13855">
    <property type="entry name" value="LRR_8"/>
    <property type="match status" value="1"/>
</dbReference>
<keyword evidence="3" id="KW-0677">Repeat</keyword>
<feature type="coiled-coil region" evidence="7">
    <location>
        <begin position="117"/>
        <end position="144"/>
    </location>
</feature>
<evidence type="ECO:0000259" key="8">
    <source>
        <dbReference type="PROSITE" id="PS50808"/>
    </source>
</evidence>
<evidence type="ECO:0000313" key="9">
    <source>
        <dbReference type="EMBL" id="KAJ7981667.1"/>
    </source>
</evidence>
<evidence type="ECO:0000256" key="5">
    <source>
        <dbReference type="ARBA" id="ARBA00022833"/>
    </source>
</evidence>
<dbReference type="InterPro" id="IPR050541">
    <property type="entry name" value="LRR_TM_domain-containing"/>
</dbReference>
<keyword evidence="10" id="KW-1185">Reference proteome</keyword>
<evidence type="ECO:0000256" key="3">
    <source>
        <dbReference type="ARBA" id="ARBA00022737"/>
    </source>
</evidence>
<reference evidence="9 10" key="1">
    <citation type="journal article" date="2023" name="Science">
        <title>Elucidation of the pathway for biosynthesis of saponin adjuvants from the soapbark tree.</title>
        <authorList>
            <person name="Reed J."/>
            <person name="Orme A."/>
            <person name="El-Demerdash A."/>
            <person name="Owen C."/>
            <person name="Martin L.B.B."/>
            <person name="Misra R.C."/>
            <person name="Kikuchi S."/>
            <person name="Rejzek M."/>
            <person name="Martin A.C."/>
            <person name="Harkess A."/>
            <person name="Leebens-Mack J."/>
            <person name="Louveau T."/>
            <person name="Stephenson M.J."/>
            <person name="Osbourn A."/>
        </authorList>
    </citation>
    <scope>NUCLEOTIDE SEQUENCE [LARGE SCALE GENOMIC DNA]</scope>
    <source>
        <strain evidence="9">S10</strain>
    </source>
</reference>
<evidence type="ECO:0000256" key="6">
    <source>
        <dbReference type="PROSITE-ProRule" id="PRU00027"/>
    </source>
</evidence>
<feature type="domain" description="BED-type" evidence="8">
    <location>
        <begin position="3"/>
        <end position="39"/>
    </location>
</feature>
<evidence type="ECO:0000256" key="2">
    <source>
        <dbReference type="ARBA" id="ARBA00022723"/>
    </source>
</evidence>
<dbReference type="PANTHER" id="PTHR24369">
    <property type="entry name" value="ANTIGEN BSP, PUTATIVE-RELATED"/>
    <property type="match status" value="1"/>
</dbReference>
<comment type="caution">
    <text evidence="9">The sequence shown here is derived from an EMBL/GenBank/DDBJ whole genome shotgun (WGS) entry which is preliminary data.</text>
</comment>
<dbReference type="PANTHER" id="PTHR24369:SF157">
    <property type="entry name" value="LRRCT DOMAIN-CONTAINING PROTEIN"/>
    <property type="match status" value="1"/>
</dbReference>
<evidence type="ECO:0000256" key="4">
    <source>
        <dbReference type="ARBA" id="ARBA00022771"/>
    </source>
</evidence>
<dbReference type="SMART" id="SM00369">
    <property type="entry name" value="LRR_TYP"/>
    <property type="match status" value="3"/>
</dbReference>
<organism evidence="9 10">
    <name type="scientific">Quillaja saponaria</name>
    <name type="common">Soap bark tree</name>
    <dbReference type="NCBI Taxonomy" id="32244"/>
    <lineage>
        <taxon>Eukaryota</taxon>
        <taxon>Viridiplantae</taxon>
        <taxon>Streptophyta</taxon>
        <taxon>Embryophyta</taxon>
        <taxon>Tracheophyta</taxon>
        <taxon>Spermatophyta</taxon>
        <taxon>Magnoliopsida</taxon>
        <taxon>eudicotyledons</taxon>
        <taxon>Gunneridae</taxon>
        <taxon>Pentapetalae</taxon>
        <taxon>rosids</taxon>
        <taxon>fabids</taxon>
        <taxon>Fabales</taxon>
        <taxon>Quillajaceae</taxon>
        <taxon>Quillaja</taxon>
    </lineage>
</organism>
<dbReference type="InterPro" id="IPR003656">
    <property type="entry name" value="Znf_BED"/>
</dbReference>
<keyword evidence="5" id="KW-0862">Zinc</keyword>
<dbReference type="KEGG" id="qsa:O6P43_000902"/>
<dbReference type="InterPro" id="IPR032675">
    <property type="entry name" value="LRR_dom_sf"/>
</dbReference>
<keyword evidence="1" id="KW-0433">Leucine-rich repeat</keyword>
<dbReference type="Gene3D" id="3.80.10.10">
    <property type="entry name" value="Ribonuclease Inhibitor"/>
    <property type="match status" value="1"/>
</dbReference>
<dbReference type="Proteomes" id="UP001163823">
    <property type="component" value="Chromosome 1"/>
</dbReference>
<dbReference type="PROSITE" id="PS50808">
    <property type="entry name" value="ZF_BED"/>
    <property type="match status" value="1"/>
</dbReference>
<keyword evidence="4 6" id="KW-0863">Zinc-finger</keyword>
<dbReference type="GO" id="GO:0008270">
    <property type="term" value="F:zinc ion binding"/>
    <property type="evidence" value="ECO:0007669"/>
    <property type="project" value="UniProtKB-KW"/>
</dbReference>
<gene>
    <name evidence="9" type="ORF">O6P43_000902</name>
</gene>
<dbReference type="AlphaFoldDB" id="A0AAD7VMV9"/>
<keyword evidence="2" id="KW-0479">Metal-binding</keyword>
<evidence type="ECO:0000256" key="7">
    <source>
        <dbReference type="SAM" id="Coils"/>
    </source>
</evidence>
<evidence type="ECO:0000313" key="10">
    <source>
        <dbReference type="Proteomes" id="UP001163823"/>
    </source>
</evidence>
<evidence type="ECO:0000256" key="1">
    <source>
        <dbReference type="ARBA" id="ARBA00022614"/>
    </source>
</evidence>
<name>A0AAD7VMV9_QUISA</name>
<dbReference type="SUPFAM" id="SSF52058">
    <property type="entry name" value="L domain-like"/>
    <property type="match status" value="1"/>
</dbReference>
<dbReference type="EMBL" id="JARAOO010000001">
    <property type="protein sequence ID" value="KAJ7981667.1"/>
    <property type="molecule type" value="Genomic_DNA"/>
</dbReference>